<dbReference type="SUPFAM" id="SSF46689">
    <property type="entry name" value="Homeodomain-like"/>
    <property type="match status" value="1"/>
</dbReference>
<dbReference type="SUPFAM" id="SSF48498">
    <property type="entry name" value="Tetracyclin repressor-like, C-terminal domain"/>
    <property type="match status" value="1"/>
</dbReference>
<dbReference type="EMBL" id="BAQW01000013">
    <property type="protein sequence ID" value="GBR16813.1"/>
    <property type="molecule type" value="Genomic_DNA"/>
</dbReference>
<feature type="domain" description="HTH tetR-type" evidence="5">
    <location>
        <begin position="8"/>
        <end position="68"/>
    </location>
</feature>
<evidence type="ECO:0000259" key="5">
    <source>
        <dbReference type="PROSITE" id="PS50977"/>
    </source>
</evidence>
<dbReference type="InterPro" id="IPR011075">
    <property type="entry name" value="TetR_C"/>
</dbReference>
<reference evidence="6" key="1">
    <citation type="submission" date="2013-04" db="EMBL/GenBank/DDBJ databases">
        <title>The genome sequencing project of 58 acetic acid bacteria.</title>
        <authorList>
            <person name="Okamoto-Kainuma A."/>
            <person name="Ishikawa M."/>
            <person name="Umino S."/>
            <person name="Koizumi Y."/>
            <person name="Shiwa Y."/>
            <person name="Yoshikawa H."/>
            <person name="Matsutani M."/>
            <person name="Matsushita K."/>
        </authorList>
    </citation>
    <scope>NUCLEOTIDE SEQUENCE</scope>
    <source>
        <strain evidence="6">NRIC 0228</strain>
    </source>
</reference>
<sequence length="198" mass="22161">MKIADKQDAARRHIVEAARPLIGARGFSNVGISQILEVAQIPKGSFYHYFESKEAFGEELLRQYVSDYLANMDHLFMEPEGSGAERLFAYCRFWWDTHVDGKVGDKCLIVKLGAEISDLSEPMRQVLEAGTEAAIERITILMLRGQKDGSIRSNAEARTLAAAVYQGWLGATLMVKITRSSHPFDTAWVATQRVLDHT</sequence>
<evidence type="ECO:0000256" key="1">
    <source>
        <dbReference type="ARBA" id="ARBA00023015"/>
    </source>
</evidence>
<evidence type="ECO:0000313" key="7">
    <source>
        <dbReference type="Proteomes" id="UP001061070"/>
    </source>
</evidence>
<evidence type="ECO:0000256" key="3">
    <source>
        <dbReference type="ARBA" id="ARBA00023163"/>
    </source>
</evidence>
<keyword evidence="1" id="KW-0805">Transcription regulation</keyword>
<dbReference type="PRINTS" id="PR00455">
    <property type="entry name" value="HTHTETR"/>
</dbReference>
<dbReference type="InterPro" id="IPR009057">
    <property type="entry name" value="Homeodomain-like_sf"/>
</dbReference>
<dbReference type="Proteomes" id="UP001061070">
    <property type="component" value="Unassembled WGS sequence"/>
</dbReference>
<evidence type="ECO:0000313" key="6">
    <source>
        <dbReference type="EMBL" id="GBR16813.1"/>
    </source>
</evidence>
<gene>
    <name evidence="6" type="ORF">AA0228_2873</name>
</gene>
<organism evidence="6 7">
    <name type="scientific">Gluconobacter frateurii NRIC 0228</name>
    <dbReference type="NCBI Taxonomy" id="1307946"/>
    <lineage>
        <taxon>Bacteria</taxon>
        <taxon>Pseudomonadati</taxon>
        <taxon>Pseudomonadota</taxon>
        <taxon>Alphaproteobacteria</taxon>
        <taxon>Acetobacterales</taxon>
        <taxon>Acetobacteraceae</taxon>
        <taxon>Gluconobacter</taxon>
    </lineage>
</organism>
<comment type="caution">
    <text evidence="6">The sequence shown here is derived from an EMBL/GenBank/DDBJ whole genome shotgun (WGS) entry which is preliminary data.</text>
</comment>
<dbReference type="RefSeq" id="WP_063903898.1">
    <property type="nucleotide sequence ID" value="NZ_BAQW01000013.1"/>
</dbReference>
<dbReference type="PANTHER" id="PTHR47506:SF6">
    <property type="entry name" value="HTH-TYPE TRANSCRIPTIONAL REPRESSOR NEMR"/>
    <property type="match status" value="1"/>
</dbReference>
<dbReference type="Pfam" id="PF00440">
    <property type="entry name" value="TetR_N"/>
    <property type="match status" value="1"/>
</dbReference>
<dbReference type="PANTHER" id="PTHR47506">
    <property type="entry name" value="TRANSCRIPTIONAL REGULATORY PROTEIN"/>
    <property type="match status" value="1"/>
</dbReference>
<feature type="DNA-binding region" description="H-T-H motif" evidence="4">
    <location>
        <begin position="31"/>
        <end position="50"/>
    </location>
</feature>
<keyword evidence="3" id="KW-0804">Transcription</keyword>
<evidence type="ECO:0000256" key="4">
    <source>
        <dbReference type="PROSITE-ProRule" id="PRU00335"/>
    </source>
</evidence>
<protein>
    <submittedName>
        <fullName evidence="6">TetR family transcriptional regulator</fullName>
    </submittedName>
</protein>
<keyword evidence="7" id="KW-1185">Reference proteome</keyword>
<dbReference type="InterPro" id="IPR036271">
    <property type="entry name" value="Tet_transcr_reg_TetR-rel_C_sf"/>
</dbReference>
<keyword evidence="2 4" id="KW-0238">DNA-binding</keyword>
<dbReference type="InterPro" id="IPR001647">
    <property type="entry name" value="HTH_TetR"/>
</dbReference>
<name>A0ABQ0QFB3_9PROT</name>
<proteinExistence type="predicted"/>
<evidence type="ECO:0000256" key="2">
    <source>
        <dbReference type="ARBA" id="ARBA00023125"/>
    </source>
</evidence>
<dbReference type="PROSITE" id="PS50977">
    <property type="entry name" value="HTH_TETR_2"/>
    <property type="match status" value="1"/>
</dbReference>
<dbReference type="Gene3D" id="1.10.357.10">
    <property type="entry name" value="Tetracycline Repressor, domain 2"/>
    <property type="match status" value="1"/>
</dbReference>
<accession>A0ABQ0QFB3</accession>
<dbReference type="Pfam" id="PF16925">
    <property type="entry name" value="TetR_C_13"/>
    <property type="match status" value="1"/>
</dbReference>